<keyword evidence="6" id="KW-1185">Reference proteome</keyword>
<organism evidence="5 6">
    <name type="scientific">Acidaminobacter hydrogenoformans DSM 2784</name>
    <dbReference type="NCBI Taxonomy" id="1120920"/>
    <lineage>
        <taxon>Bacteria</taxon>
        <taxon>Bacillati</taxon>
        <taxon>Bacillota</taxon>
        <taxon>Clostridia</taxon>
        <taxon>Peptostreptococcales</taxon>
        <taxon>Acidaminobacteraceae</taxon>
        <taxon>Acidaminobacter</taxon>
    </lineage>
</organism>
<dbReference type="EMBL" id="FMWL01000022">
    <property type="protein sequence ID" value="SCZ81755.1"/>
    <property type="molecule type" value="Genomic_DNA"/>
</dbReference>
<evidence type="ECO:0000256" key="3">
    <source>
        <dbReference type="SAM" id="MobiDB-lite"/>
    </source>
</evidence>
<feature type="region of interest" description="Disordered" evidence="3">
    <location>
        <begin position="1"/>
        <end position="22"/>
    </location>
</feature>
<dbReference type="Gene3D" id="3.40.630.30">
    <property type="match status" value="1"/>
</dbReference>
<protein>
    <submittedName>
        <fullName evidence="5">Phosphinothricin acetyltransferase</fullName>
    </submittedName>
</protein>
<dbReference type="RefSeq" id="WP_092592885.1">
    <property type="nucleotide sequence ID" value="NZ_FMWL01000022.1"/>
</dbReference>
<proteinExistence type="predicted"/>
<dbReference type="Proteomes" id="UP000199208">
    <property type="component" value="Unassembled WGS sequence"/>
</dbReference>
<dbReference type="Pfam" id="PF00583">
    <property type="entry name" value="Acetyltransf_1"/>
    <property type="match status" value="1"/>
</dbReference>
<evidence type="ECO:0000313" key="6">
    <source>
        <dbReference type="Proteomes" id="UP000199208"/>
    </source>
</evidence>
<dbReference type="PROSITE" id="PS51186">
    <property type="entry name" value="GNAT"/>
    <property type="match status" value="1"/>
</dbReference>
<dbReference type="InterPro" id="IPR016181">
    <property type="entry name" value="Acyl_CoA_acyltransferase"/>
</dbReference>
<name>A0A1G5S5Y4_9FIRM</name>
<evidence type="ECO:0000256" key="1">
    <source>
        <dbReference type="ARBA" id="ARBA00022679"/>
    </source>
</evidence>
<accession>A0A1G5S5Y4</accession>
<sequence>MTNDTTHTIAPSTTSTQSPEKPHDLIRLAVPGDLPRLTDIYNQAIATYQCTCDTTPFTPEDRQAWFDAHQNGRFPLFVYESAGQVLGYAYLSPYRSGRDAVKTVAEISYYVDFAAHRRGIGSHLVRHTLHAATHLGFKNIVAILLESNAPSIALLQRFGFEAWGSLPMVAQLQNQQISHLYYGIKL</sequence>
<dbReference type="InterPro" id="IPR000182">
    <property type="entry name" value="GNAT_dom"/>
</dbReference>
<evidence type="ECO:0000313" key="5">
    <source>
        <dbReference type="EMBL" id="SCZ81755.1"/>
    </source>
</evidence>
<keyword evidence="2" id="KW-0012">Acyltransferase</keyword>
<dbReference type="PANTHER" id="PTHR43072:SF23">
    <property type="entry name" value="UPF0039 PROTEIN C11D3.02C"/>
    <property type="match status" value="1"/>
</dbReference>
<dbReference type="CDD" id="cd04301">
    <property type="entry name" value="NAT_SF"/>
    <property type="match status" value="1"/>
</dbReference>
<feature type="domain" description="N-acetyltransferase" evidence="4">
    <location>
        <begin position="24"/>
        <end position="186"/>
    </location>
</feature>
<gene>
    <name evidence="5" type="ORF">SAMN03080599_02996</name>
</gene>
<dbReference type="STRING" id="1120920.SAMN03080599_02996"/>
<reference evidence="5 6" key="1">
    <citation type="submission" date="2016-10" db="EMBL/GenBank/DDBJ databases">
        <authorList>
            <person name="de Groot N.N."/>
        </authorList>
    </citation>
    <scope>NUCLEOTIDE SEQUENCE [LARGE SCALE GENOMIC DNA]</scope>
    <source>
        <strain evidence="5 6">DSM 2784</strain>
    </source>
</reference>
<dbReference type="PANTHER" id="PTHR43072">
    <property type="entry name" value="N-ACETYLTRANSFERASE"/>
    <property type="match status" value="1"/>
</dbReference>
<evidence type="ECO:0000256" key="2">
    <source>
        <dbReference type="ARBA" id="ARBA00023315"/>
    </source>
</evidence>
<dbReference type="GO" id="GO:0016747">
    <property type="term" value="F:acyltransferase activity, transferring groups other than amino-acyl groups"/>
    <property type="evidence" value="ECO:0007669"/>
    <property type="project" value="InterPro"/>
</dbReference>
<evidence type="ECO:0000259" key="4">
    <source>
        <dbReference type="PROSITE" id="PS51186"/>
    </source>
</evidence>
<dbReference type="OrthoDB" id="9798006at2"/>
<dbReference type="AlphaFoldDB" id="A0A1G5S5Y4"/>
<dbReference type="SUPFAM" id="SSF55729">
    <property type="entry name" value="Acyl-CoA N-acyltransferases (Nat)"/>
    <property type="match status" value="1"/>
</dbReference>
<feature type="compositionally biased region" description="Low complexity" evidence="3">
    <location>
        <begin position="1"/>
        <end position="16"/>
    </location>
</feature>
<keyword evidence="1 5" id="KW-0808">Transferase</keyword>